<protein>
    <recommendedName>
        <fullName evidence="2">USP domain-containing protein</fullName>
    </recommendedName>
</protein>
<keyword evidence="4" id="KW-1185">Reference proteome</keyword>
<dbReference type="AlphaFoldDB" id="A0A3S2P0T0"/>
<gene>
    <name evidence="3" type="ORF">OJAV_G00141610</name>
</gene>
<reference evidence="3 4" key="2">
    <citation type="submission" date="2019-01" db="EMBL/GenBank/DDBJ databases">
        <title>A chromosome length genome reference of the Java medaka (oryzias javanicus).</title>
        <authorList>
            <person name="Herpin A."/>
            <person name="Takehana Y."/>
            <person name="Naruse K."/>
            <person name="Ansai S."/>
            <person name="Kawaguchi M."/>
        </authorList>
    </citation>
    <scope>NUCLEOTIDE SEQUENCE [LARGE SCALE GENOMIC DNA]</scope>
    <source>
        <strain evidence="3">RS831</strain>
        <tissue evidence="3">Whole body</tissue>
    </source>
</reference>
<dbReference type="Proteomes" id="UP000283210">
    <property type="component" value="Chromosome 14"/>
</dbReference>
<accession>A0A3S2P0T0</accession>
<dbReference type="Gene3D" id="3.90.70.10">
    <property type="entry name" value="Cysteine proteinases"/>
    <property type="match status" value="1"/>
</dbReference>
<dbReference type="InterPro" id="IPR033505">
    <property type="entry name" value="USPL1"/>
</dbReference>
<evidence type="ECO:0000313" key="3">
    <source>
        <dbReference type="EMBL" id="RVE63975.1"/>
    </source>
</evidence>
<feature type="compositionally biased region" description="Polar residues" evidence="1">
    <location>
        <begin position="549"/>
        <end position="576"/>
    </location>
</feature>
<dbReference type="InterPro" id="IPR028890">
    <property type="entry name" value="Peptidase_C98"/>
</dbReference>
<dbReference type="GO" id="GO:0032183">
    <property type="term" value="F:SUMO binding"/>
    <property type="evidence" value="ECO:0007669"/>
    <property type="project" value="InterPro"/>
</dbReference>
<dbReference type="Pfam" id="PF15499">
    <property type="entry name" value="Peptidase_C98"/>
    <property type="match status" value="1"/>
</dbReference>
<dbReference type="InterPro" id="IPR028889">
    <property type="entry name" value="USP"/>
</dbReference>
<dbReference type="GO" id="GO:0015030">
    <property type="term" value="C:Cajal body"/>
    <property type="evidence" value="ECO:0007669"/>
    <property type="project" value="TreeGrafter"/>
</dbReference>
<feature type="compositionally biased region" description="Low complexity" evidence="1">
    <location>
        <begin position="589"/>
        <end position="603"/>
    </location>
</feature>
<dbReference type="PROSITE" id="PS50235">
    <property type="entry name" value="USP_3"/>
    <property type="match status" value="1"/>
</dbReference>
<feature type="region of interest" description="Disordered" evidence="1">
    <location>
        <begin position="80"/>
        <end position="111"/>
    </location>
</feature>
<feature type="region of interest" description="Disordered" evidence="1">
    <location>
        <begin position="640"/>
        <end position="662"/>
    </location>
</feature>
<dbReference type="SUPFAM" id="SSF54001">
    <property type="entry name" value="Cysteine proteinases"/>
    <property type="match status" value="1"/>
</dbReference>
<feature type="domain" description="USP" evidence="2">
    <location>
        <begin position="121"/>
        <end position="393"/>
    </location>
</feature>
<dbReference type="InterPro" id="IPR038765">
    <property type="entry name" value="Papain-like_cys_pep_sf"/>
</dbReference>
<dbReference type="EMBL" id="CM012450">
    <property type="protein sequence ID" value="RVE63975.1"/>
    <property type="molecule type" value="Genomic_DNA"/>
</dbReference>
<feature type="compositionally biased region" description="Polar residues" evidence="1">
    <location>
        <begin position="793"/>
        <end position="802"/>
    </location>
</feature>
<evidence type="ECO:0000259" key="2">
    <source>
        <dbReference type="PROSITE" id="PS50235"/>
    </source>
</evidence>
<dbReference type="PANTHER" id="PTHR15294:SF3">
    <property type="entry name" value="SUMO-SPECIFIC ISOPEPTIDASE USPL1"/>
    <property type="match status" value="1"/>
</dbReference>
<dbReference type="GO" id="GO:0016926">
    <property type="term" value="P:protein desumoylation"/>
    <property type="evidence" value="ECO:0007669"/>
    <property type="project" value="TreeGrafter"/>
</dbReference>
<evidence type="ECO:0000313" key="4">
    <source>
        <dbReference type="Proteomes" id="UP000283210"/>
    </source>
</evidence>
<dbReference type="GO" id="GO:0030576">
    <property type="term" value="P:Cajal body organization"/>
    <property type="evidence" value="ECO:0007669"/>
    <property type="project" value="InterPro"/>
</dbReference>
<reference evidence="3 4" key="1">
    <citation type="submission" date="2018-11" db="EMBL/GenBank/DDBJ databases">
        <authorList>
            <person name="Lopez-Roques C."/>
            <person name="Donnadieu C."/>
            <person name="Bouchez O."/>
            <person name="Klopp C."/>
            <person name="Cabau C."/>
            <person name="Zahm M."/>
        </authorList>
    </citation>
    <scope>NUCLEOTIDE SEQUENCE [LARGE SCALE GENOMIC DNA]</scope>
    <source>
        <strain evidence="3">RS831</strain>
        <tissue evidence="3">Whole body</tissue>
    </source>
</reference>
<feature type="region of interest" description="Disordered" evidence="1">
    <location>
        <begin position="494"/>
        <end position="608"/>
    </location>
</feature>
<feature type="region of interest" description="Disordered" evidence="1">
    <location>
        <begin position="780"/>
        <end position="802"/>
    </location>
</feature>
<dbReference type="PANTHER" id="PTHR15294">
    <property type="entry name" value="RETINOVIN-RELATED"/>
    <property type="match status" value="1"/>
</dbReference>
<feature type="compositionally biased region" description="Basic and acidic residues" evidence="1">
    <location>
        <begin position="94"/>
        <end position="109"/>
    </location>
</feature>
<sequence>MQRRWNPILYLIRMHWRAVKPAQMIVPWRNGHQILWWPLLKTRLRSLLTLIYSDKRIPTPDTFNDQDPCSMDVDIPLSPTLKADENSPNADIITCKDSKSSKPGSEDLKKSRKRVSVPKRLFWSNRDNLCWLDSLMVALVNCKSLRKSKPEEEPQRSSVWQLMTKYDDICASIKMHQQTDKAGLAWVPSHVLHRANADLESLRMSLFRELQPKLHCKLGQRETPVFAMPLLLTMDSWAEPLFQLTFHWEFQCSECKATSKERFITKTLTTFTKVMSDWHPQHAVHFSPCNSCSKPNQMRRMILERVPEVFALHFVEGLPQNDVKLYSFSFNGKQYSITTIIQYDQQLQHFVTWSRKSDGSWLEYDDLKHPECKIHLELPVPAHEMHVIFWEEEHEEPSVCSPSSTFVESPPSESNLMDGDMDGLLPHNDTDIICALAEEETPSAANADASIGTTTLLDAFEGLNHNDIVTLTLVELKTDCEMHLNDNKHAQDFRVSSGDEKLPSSPDSSSPTAVDVCQSAKPPATASSSGPEDDVDIDPMVVTADEARQSTAASSEPSTPVTNNSASPTVNNNQLGSEEKVSPVSSTDTSVLSTNQTSSTTTSRLDQSSHLSFILTKNPLYRFKCNENIETTQELTSAAKTKLAKPFHSTPNPIKKPPAPVGLSKPHIIADGNGEFPPKAAEMYGGFSTKNSHIQNLPPSPALPIDKSKAFQPSSPRAIQNTTLPCKTTPGAKQILDNWPSKKHPSKVPPGLSNTDALRYKLIKKLKAKKKKLAKLNQQLGNQGGTFLLPDSTALTSPSTQS</sequence>
<dbReference type="OrthoDB" id="6160353at2759"/>
<evidence type="ECO:0000256" key="1">
    <source>
        <dbReference type="SAM" id="MobiDB-lite"/>
    </source>
</evidence>
<organism evidence="3 4">
    <name type="scientific">Oryzias javanicus</name>
    <name type="common">Javanese ricefish</name>
    <name type="synonym">Aplocheilus javanicus</name>
    <dbReference type="NCBI Taxonomy" id="123683"/>
    <lineage>
        <taxon>Eukaryota</taxon>
        <taxon>Metazoa</taxon>
        <taxon>Chordata</taxon>
        <taxon>Craniata</taxon>
        <taxon>Vertebrata</taxon>
        <taxon>Euteleostomi</taxon>
        <taxon>Actinopterygii</taxon>
        <taxon>Neopterygii</taxon>
        <taxon>Teleostei</taxon>
        <taxon>Neoteleostei</taxon>
        <taxon>Acanthomorphata</taxon>
        <taxon>Ovalentaria</taxon>
        <taxon>Atherinomorphae</taxon>
        <taxon>Beloniformes</taxon>
        <taxon>Adrianichthyidae</taxon>
        <taxon>Oryziinae</taxon>
        <taxon>Oryzias</taxon>
    </lineage>
</organism>
<proteinExistence type="predicted"/>
<name>A0A3S2P0T0_ORYJA</name>